<dbReference type="PANTHER" id="PTHR43031">
    <property type="entry name" value="FAD-DEPENDENT OXIDOREDUCTASE"/>
    <property type="match status" value="1"/>
</dbReference>
<sequence length="129" mass="13881">MQKLPVIVILLFGLLFTGCGLAAPNGSAATGRDVTIDQALADWKNNSAIILDVRTPGEYAEGHIPGAKLIPLDQLSNRLSEVPQKGKIYIICRSGNRSNQAVSLLRDKGFSNVYNVTSGMNSWKGPVEK</sequence>
<dbReference type="PROSITE" id="PS51257">
    <property type="entry name" value="PROKAR_LIPOPROTEIN"/>
    <property type="match status" value="1"/>
</dbReference>
<keyword evidence="4" id="KW-1185">Reference proteome</keyword>
<dbReference type="InterPro" id="IPR036873">
    <property type="entry name" value="Rhodanese-like_dom_sf"/>
</dbReference>
<feature type="chain" id="PRO_5039163460" evidence="1">
    <location>
        <begin position="23"/>
        <end position="129"/>
    </location>
</feature>
<feature type="domain" description="Rhodanese" evidence="2">
    <location>
        <begin position="44"/>
        <end position="129"/>
    </location>
</feature>
<dbReference type="InterPro" id="IPR001763">
    <property type="entry name" value="Rhodanese-like_dom"/>
</dbReference>
<gene>
    <name evidence="3" type="ORF">AXX12_06850</name>
</gene>
<dbReference type="SMART" id="SM00450">
    <property type="entry name" value="RHOD"/>
    <property type="match status" value="1"/>
</dbReference>
<dbReference type="RefSeq" id="WP_066241105.1">
    <property type="nucleotide sequence ID" value="NZ_LSGP01000017.1"/>
</dbReference>
<dbReference type="Pfam" id="PF00581">
    <property type="entry name" value="Rhodanese"/>
    <property type="match status" value="1"/>
</dbReference>
<keyword evidence="1" id="KW-0732">Signal</keyword>
<proteinExistence type="predicted"/>
<dbReference type="GO" id="GO:0004792">
    <property type="term" value="F:thiosulfate-cyanide sulfurtransferase activity"/>
    <property type="evidence" value="ECO:0007669"/>
    <property type="project" value="InterPro"/>
</dbReference>
<dbReference type="EMBL" id="LSGP01000017">
    <property type="protein sequence ID" value="KYZ76155.1"/>
    <property type="molecule type" value="Genomic_DNA"/>
</dbReference>
<accession>A0A154BQM1</accession>
<dbReference type="STRING" id="1794912.AXX12_06850"/>
<dbReference type="SUPFAM" id="SSF52821">
    <property type="entry name" value="Rhodanese/Cell cycle control phosphatase"/>
    <property type="match status" value="1"/>
</dbReference>
<keyword evidence="3" id="KW-0808">Transferase</keyword>
<dbReference type="InterPro" id="IPR050229">
    <property type="entry name" value="GlpE_sulfurtransferase"/>
</dbReference>
<organism evidence="3 4">
    <name type="scientific">Anaerosporomusa subterranea</name>
    <dbReference type="NCBI Taxonomy" id="1794912"/>
    <lineage>
        <taxon>Bacteria</taxon>
        <taxon>Bacillati</taxon>
        <taxon>Bacillota</taxon>
        <taxon>Negativicutes</taxon>
        <taxon>Acetonemataceae</taxon>
        <taxon>Anaerosporomusa</taxon>
    </lineage>
</organism>
<dbReference type="Proteomes" id="UP000076268">
    <property type="component" value="Unassembled WGS sequence"/>
</dbReference>
<protein>
    <submittedName>
        <fullName evidence="3">Sulfurtransferase</fullName>
    </submittedName>
</protein>
<evidence type="ECO:0000313" key="4">
    <source>
        <dbReference type="Proteomes" id="UP000076268"/>
    </source>
</evidence>
<dbReference type="AlphaFoldDB" id="A0A154BQM1"/>
<evidence type="ECO:0000313" key="3">
    <source>
        <dbReference type="EMBL" id="KYZ76155.1"/>
    </source>
</evidence>
<dbReference type="PROSITE" id="PS50206">
    <property type="entry name" value="RHODANESE_3"/>
    <property type="match status" value="1"/>
</dbReference>
<evidence type="ECO:0000256" key="1">
    <source>
        <dbReference type="SAM" id="SignalP"/>
    </source>
</evidence>
<feature type="signal peptide" evidence="1">
    <location>
        <begin position="1"/>
        <end position="22"/>
    </location>
</feature>
<dbReference type="InterPro" id="IPR001307">
    <property type="entry name" value="Thiosulphate_STrfase_CS"/>
</dbReference>
<evidence type="ECO:0000259" key="2">
    <source>
        <dbReference type="PROSITE" id="PS50206"/>
    </source>
</evidence>
<name>A0A154BQM1_ANASB</name>
<reference evidence="3 4" key="1">
    <citation type="submission" date="2016-02" db="EMBL/GenBank/DDBJ databases">
        <title>Anaerosporomusa subterraneum gen. nov., sp. nov., a spore-forming obligate anaerobe isolated from saprolite.</title>
        <authorList>
            <person name="Choi J.K."/>
            <person name="Shah M."/>
            <person name="Yee N."/>
        </authorList>
    </citation>
    <scope>NUCLEOTIDE SEQUENCE [LARGE SCALE GENOMIC DNA]</scope>
    <source>
        <strain evidence="3 4">RU4</strain>
    </source>
</reference>
<comment type="caution">
    <text evidence="3">The sequence shown here is derived from an EMBL/GenBank/DDBJ whole genome shotgun (WGS) entry which is preliminary data.</text>
</comment>
<dbReference type="OrthoDB" id="9800872at2"/>
<dbReference type="Gene3D" id="3.40.250.10">
    <property type="entry name" value="Rhodanese-like domain"/>
    <property type="match status" value="1"/>
</dbReference>
<dbReference type="CDD" id="cd00158">
    <property type="entry name" value="RHOD"/>
    <property type="match status" value="1"/>
</dbReference>
<dbReference type="PROSITE" id="PS00380">
    <property type="entry name" value="RHODANESE_1"/>
    <property type="match status" value="1"/>
</dbReference>
<dbReference type="PANTHER" id="PTHR43031:SF1">
    <property type="entry name" value="PYRIDINE NUCLEOTIDE-DISULPHIDE OXIDOREDUCTASE"/>
    <property type="match status" value="1"/>
</dbReference>